<proteinExistence type="predicted"/>
<reference evidence="1" key="1">
    <citation type="submission" date="2020-10" db="EMBL/GenBank/DDBJ databases">
        <authorList>
            <person name="Kikuchi T."/>
        </authorList>
    </citation>
    <scope>NUCLEOTIDE SEQUENCE</scope>
    <source>
        <strain evidence="1">NKZ352</strain>
    </source>
</reference>
<dbReference type="AlphaFoldDB" id="A0A8S1H545"/>
<dbReference type="EMBL" id="CAJGYM010000008">
    <property type="protein sequence ID" value="CAD6188570.1"/>
    <property type="molecule type" value="Genomic_DNA"/>
</dbReference>
<keyword evidence="2" id="KW-1185">Reference proteome</keyword>
<comment type="caution">
    <text evidence="1">The sequence shown here is derived from an EMBL/GenBank/DDBJ whole genome shotgun (WGS) entry which is preliminary data.</text>
</comment>
<evidence type="ECO:0000313" key="1">
    <source>
        <dbReference type="EMBL" id="CAD6188570.1"/>
    </source>
</evidence>
<sequence length="116" mass="13088">MVLQHTVLPWRDWRRNGKASGRERDASALARHQAWITAGAKTQDGPWEQQHLHGCLCDPHRLIVSVGTVSAAATSHTQQHFGANRVRIREIRAYENDTVQKRPNKTVNAEFGLMAL</sequence>
<protein>
    <submittedName>
        <fullName evidence="1">Uncharacterized protein</fullName>
    </submittedName>
</protein>
<gene>
    <name evidence="1" type="ORF">CAUJ_LOCUS4489</name>
</gene>
<name>A0A8S1H545_9PELO</name>
<evidence type="ECO:0000313" key="2">
    <source>
        <dbReference type="Proteomes" id="UP000835052"/>
    </source>
</evidence>
<organism evidence="1 2">
    <name type="scientific">Caenorhabditis auriculariae</name>
    <dbReference type="NCBI Taxonomy" id="2777116"/>
    <lineage>
        <taxon>Eukaryota</taxon>
        <taxon>Metazoa</taxon>
        <taxon>Ecdysozoa</taxon>
        <taxon>Nematoda</taxon>
        <taxon>Chromadorea</taxon>
        <taxon>Rhabditida</taxon>
        <taxon>Rhabditina</taxon>
        <taxon>Rhabditomorpha</taxon>
        <taxon>Rhabditoidea</taxon>
        <taxon>Rhabditidae</taxon>
        <taxon>Peloderinae</taxon>
        <taxon>Caenorhabditis</taxon>
    </lineage>
</organism>
<accession>A0A8S1H545</accession>
<dbReference type="Proteomes" id="UP000835052">
    <property type="component" value="Unassembled WGS sequence"/>
</dbReference>